<evidence type="ECO:0000256" key="6">
    <source>
        <dbReference type="ARBA" id="ARBA00023136"/>
    </source>
</evidence>
<keyword evidence="6 7" id="KW-0472">Membrane</keyword>
<feature type="transmembrane region" description="Helical" evidence="7">
    <location>
        <begin position="703"/>
        <end position="724"/>
    </location>
</feature>
<feature type="signal peptide" evidence="8">
    <location>
        <begin position="1"/>
        <end position="22"/>
    </location>
</feature>
<dbReference type="InParanoid" id="F1Z9N9"/>
<dbReference type="Gene3D" id="3.10.105.10">
    <property type="entry name" value="Dipeptide-binding Protein, Domain 3"/>
    <property type="match status" value="1"/>
</dbReference>
<dbReference type="FunCoup" id="F1Z9N9">
    <property type="interactions" value="96"/>
</dbReference>
<reference evidence="10 11" key="1">
    <citation type="journal article" date="2012" name="J. Bacteriol.">
        <title>Draft Genome Sequence of Novosphingobium nitrogenifigens Y88T.</title>
        <authorList>
            <person name="Strabala T.J."/>
            <person name="Macdonald L."/>
            <person name="Liu V."/>
            <person name="Smit A.M."/>
        </authorList>
    </citation>
    <scope>NUCLEOTIDE SEQUENCE [LARGE SCALE GENOMIC DNA]</scope>
    <source>
        <strain evidence="10 11">DSM 19370</strain>
    </source>
</reference>
<keyword evidence="11" id="KW-1185">Reference proteome</keyword>
<feature type="transmembrane region" description="Helical" evidence="7">
    <location>
        <begin position="507"/>
        <end position="524"/>
    </location>
</feature>
<protein>
    <submittedName>
        <fullName evidence="10">Extracellular solute-binding protein, family 5</fullName>
    </submittedName>
</protein>
<dbReference type="CDD" id="cd08494">
    <property type="entry name" value="PBP2_NikA_DppA_OppA_like_6"/>
    <property type="match status" value="1"/>
</dbReference>
<dbReference type="Gene3D" id="3.40.190.10">
    <property type="entry name" value="Periplasmic binding protein-like II"/>
    <property type="match status" value="1"/>
</dbReference>
<dbReference type="InterPro" id="IPR045621">
    <property type="entry name" value="BPD_transp_1_N"/>
</dbReference>
<keyword evidence="5 7" id="KW-1133">Transmembrane helix</keyword>
<proteinExistence type="inferred from homology"/>
<dbReference type="PANTHER" id="PTHR43163">
    <property type="entry name" value="DIPEPTIDE TRANSPORT SYSTEM PERMEASE PROTEIN DPPB-RELATED"/>
    <property type="match status" value="1"/>
</dbReference>
<dbReference type="Proteomes" id="UP000004728">
    <property type="component" value="Unassembled WGS sequence"/>
</dbReference>
<organism evidence="10 11">
    <name type="scientific">Novosphingobium nitrogenifigens DSM 19370</name>
    <dbReference type="NCBI Taxonomy" id="983920"/>
    <lineage>
        <taxon>Bacteria</taxon>
        <taxon>Pseudomonadati</taxon>
        <taxon>Pseudomonadota</taxon>
        <taxon>Alphaproteobacteria</taxon>
        <taxon>Sphingomonadales</taxon>
        <taxon>Sphingomonadaceae</taxon>
        <taxon>Novosphingobium</taxon>
    </lineage>
</organism>
<keyword evidence="8" id="KW-0732">Signal</keyword>
<evidence type="ECO:0000256" key="5">
    <source>
        <dbReference type="ARBA" id="ARBA00022989"/>
    </source>
</evidence>
<dbReference type="InterPro" id="IPR000515">
    <property type="entry name" value="MetI-like"/>
</dbReference>
<dbReference type="EMBL" id="AEWJ01000041">
    <property type="protein sequence ID" value="EGD58703.1"/>
    <property type="molecule type" value="Genomic_DNA"/>
</dbReference>
<feature type="transmembrane region" description="Helical" evidence="7">
    <location>
        <begin position="809"/>
        <end position="834"/>
    </location>
</feature>
<feature type="transmembrane region" description="Helical" evidence="7">
    <location>
        <begin position="536"/>
        <end position="557"/>
    </location>
</feature>
<feature type="chain" id="PRO_5003272746" evidence="8">
    <location>
        <begin position="23"/>
        <end position="844"/>
    </location>
</feature>
<evidence type="ECO:0000313" key="11">
    <source>
        <dbReference type="Proteomes" id="UP000004728"/>
    </source>
</evidence>
<dbReference type="PANTHER" id="PTHR43163:SF6">
    <property type="entry name" value="DIPEPTIDE TRANSPORT SYSTEM PERMEASE PROTEIN DPPB-RELATED"/>
    <property type="match status" value="1"/>
</dbReference>
<dbReference type="CDD" id="cd06261">
    <property type="entry name" value="TM_PBP2"/>
    <property type="match status" value="1"/>
</dbReference>
<evidence type="ECO:0000256" key="1">
    <source>
        <dbReference type="ARBA" id="ARBA00004651"/>
    </source>
</evidence>
<evidence type="ECO:0000256" key="2">
    <source>
        <dbReference type="ARBA" id="ARBA00022448"/>
    </source>
</evidence>
<comment type="similarity">
    <text evidence="7">Belongs to the binding-protein-dependent transport system permease family.</text>
</comment>
<dbReference type="AlphaFoldDB" id="F1Z9N9"/>
<dbReference type="Pfam" id="PF19300">
    <property type="entry name" value="BPD_transp_1_N"/>
    <property type="match status" value="1"/>
</dbReference>
<name>F1Z9N9_9SPHN</name>
<keyword evidence="3" id="KW-1003">Cell membrane</keyword>
<feature type="transmembrane region" description="Helical" evidence="7">
    <location>
        <begin position="669"/>
        <end position="691"/>
    </location>
</feature>
<dbReference type="STRING" id="983920.Y88_0760"/>
<gene>
    <name evidence="10" type="ORF">Y88_0760</name>
</gene>
<dbReference type="RefSeq" id="WP_008066355.1">
    <property type="nucleotide sequence ID" value="NZ_AQWK01000002.1"/>
</dbReference>
<evidence type="ECO:0000256" key="3">
    <source>
        <dbReference type="ARBA" id="ARBA00022475"/>
    </source>
</evidence>
<keyword evidence="4 7" id="KW-0812">Transmembrane</keyword>
<evidence type="ECO:0000259" key="9">
    <source>
        <dbReference type="PROSITE" id="PS50928"/>
    </source>
</evidence>
<evidence type="ECO:0000313" key="10">
    <source>
        <dbReference type="EMBL" id="EGD58703.1"/>
    </source>
</evidence>
<dbReference type="eggNOG" id="COG0747">
    <property type="taxonomic scope" value="Bacteria"/>
</dbReference>
<dbReference type="Pfam" id="PF00528">
    <property type="entry name" value="BPD_transp_1"/>
    <property type="match status" value="1"/>
</dbReference>
<sequence length="844" mass="89645">MRHTLATLLTLIAILIAPAAWASDTLHVGIQLEPPHLDPTQGAAAAIPEVAFNTIYEGLLRVGTDDTLHPLLATGWTVSQGGRHYEFALRHGVRFHDGEPFDASAVIASFQRAAAKDSTNIHAEAWREIVAMHAIGPDKVAFDLAEPDGGFPTRLALSDAAIIPPGAVDTLKTHPVGTGPFRFAAWQRGDSLTLDRNPSYWGTPAHLARITFRFIADPNAAFAAIKSGALDIFPTFPAPETLAELGHDPRLSLAINPSEGEVILAMNQRQGPLANLLVRRAISHAIDRRALIDGAMAGYGTPIGSHFPPQSPDYVDLTGVYPYNPALARQLLTQAGYPHGFSLVLKLPPPSYARRTGELVAAQLRAVGIAVTIRNLEWPTWLEEVFLHHQFDLTVIDHAEPYDYDIYAKKDYYFGYQSPAYDALMAQLKASTDPLERHRLLGEIQRRLAEDAANAFLYQAPILGVQDKRITGIWVNSPTQVLDYQAARFAGAGEGASSGGAGLGGRSFAIVVGVVALAGLALAGRRLGARWLLIRIGVLAATLLATSVVIFVLLNVAPGDPAATMLGIDASPRAIAALHAELGLDGPPLARFLRWIAGVLHGDLGTSFTYRVPVAGLVTERLAVSLPLAAGAALLALALGVPAGVLAARHPDTLVDKAIGLIARIGLAVPDFWLGVLLVLVFALGLGWFPAGGFPGREAGLSALLKALVLPVVALAMPQAAILARITRASLGDVLEQDFIRTARAKGLSETAVLWRHALPNAAAPVLAIVGLQIPYLLAGSALVEQVFYLPGLGRLAIQAIGQRDLITVQAVVLLMAATTVVASFVVDLAQALIDPRVARRTGR</sequence>
<evidence type="ECO:0000256" key="7">
    <source>
        <dbReference type="RuleBase" id="RU363032"/>
    </source>
</evidence>
<dbReference type="GO" id="GO:0005886">
    <property type="term" value="C:plasma membrane"/>
    <property type="evidence" value="ECO:0007669"/>
    <property type="project" value="UniProtKB-SubCell"/>
</dbReference>
<dbReference type="SUPFAM" id="SSF161098">
    <property type="entry name" value="MetI-like"/>
    <property type="match status" value="1"/>
</dbReference>
<dbReference type="Pfam" id="PF00496">
    <property type="entry name" value="SBP_bac_5"/>
    <property type="match status" value="1"/>
</dbReference>
<dbReference type="OrthoDB" id="8144963at2"/>
<feature type="transmembrane region" description="Helical" evidence="7">
    <location>
        <begin position="626"/>
        <end position="648"/>
    </location>
</feature>
<dbReference type="Gene3D" id="1.10.3720.10">
    <property type="entry name" value="MetI-like"/>
    <property type="match status" value="1"/>
</dbReference>
<accession>F1Z9N9</accession>
<dbReference type="GO" id="GO:0071916">
    <property type="term" value="F:dipeptide transmembrane transporter activity"/>
    <property type="evidence" value="ECO:0007669"/>
    <property type="project" value="TreeGrafter"/>
</dbReference>
<feature type="transmembrane region" description="Helical" evidence="7">
    <location>
        <begin position="766"/>
        <end position="789"/>
    </location>
</feature>
<dbReference type="HOGENOM" id="CLU_343860_0_0_5"/>
<dbReference type="eggNOG" id="COG0601">
    <property type="taxonomic scope" value="Bacteria"/>
</dbReference>
<evidence type="ECO:0000256" key="8">
    <source>
        <dbReference type="SAM" id="SignalP"/>
    </source>
</evidence>
<dbReference type="SUPFAM" id="SSF53850">
    <property type="entry name" value="Periplasmic binding protein-like II"/>
    <property type="match status" value="1"/>
</dbReference>
<evidence type="ECO:0000256" key="4">
    <source>
        <dbReference type="ARBA" id="ARBA00022692"/>
    </source>
</evidence>
<dbReference type="InterPro" id="IPR035906">
    <property type="entry name" value="MetI-like_sf"/>
</dbReference>
<keyword evidence="2 7" id="KW-0813">Transport</keyword>
<dbReference type="PROSITE" id="PS50928">
    <property type="entry name" value="ABC_TM1"/>
    <property type="match status" value="1"/>
</dbReference>
<feature type="domain" description="ABC transmembrane type-1" evidence="9">
    <location>
        <begin position="622"/>
        <end position="827"/>
    </location>
</feature>
<comment type="subcellular location">
    <subcellularLocation>
        <location evidence="1 7">Cell membrane</location>
        <topology evidence="1 7">Multi-pass membrane protein</topology>
    </subcellularLocation>
</comment>
<comment type="caution">
    <text evidence="10">The sequence shown here is derived from an EMBL/GenBank/DDBJ whole genome shotgun (WGS) entry which is preliminary data.</text>
</comment>
<dbReference type="InterPro" id="IPR000914">
    <property type="entry name" value="SBP_5_dom"/>
</dbReference>